<keyword evidence="2" id="KW-1185">Reference proteome</keyword>
<gene>
    <name evidence="1" type="ORF">V1478_004057</name>
</gene>
<name>A0ABD2BNK9_VESSQ</name>
<dbReference type="EMBL" id="JAUDFV010000074">
    <property type="protein sequence ID" value="KAL2734359.1"/>
    <property type="molecule type" value="Genomic_DNA"/>
</dbReference>
<dbReference type="Proteomes" id="UP001607302">
    <property type="component" value="Unassembled WGS sequence"/>
</dbReference>
<protein>
    <recommendedName>
        <fullName evidence="3">Secreted protein</fullName>
    </recommendedName>
</protein>
<organism evidence="1 2">
    <name type="scientific">Vespula squamosa</name>
    <name type="common">Southern yellow jacket</name>
    <name type="synonym">Wasp</name>
    <dbReference type="NCBI Taxonomy" id="30214"/>
    <lineage>
        <taxon>Eukaryota</taxon>
        <taxon>Metazoa</taxon>
        <taxon>Ecdysozoa</taxon>
        <taxon>Arthropoda</taxon>
        <taxon>Hexapoda</taxon>
        <taxon>Insecta</taxon>
        <taxon>Pterygota</taxon>
        <taxon>Neoptera</taxon>
        <taxon>Endopterygota</taxon>
        <taxon>Hymenoptera</taxon>
        <taxon>Apocrita</taxon>
        <taxon>Aculeata</taxon>
        <taxon>Vespoidea</taxon>
        <taxon>Vespidae</taxon>
        <taxon>Vespinae</taxon>
        <taxon>Vespula</taxon>
    </lineage>
</organism>
<proteinExistence type="predicted"/>
<accession>A0ABD2BNK9</accession>
<dbReference type="AlphaFoldDB" id="A0ABD2BNK9"/>
<evidence type="ECO:0000313" key="2">
    <source>
        <dbReference type="Proteomes" id="UP001607302"/>
    </source>
</evidence>
<evidence type="ECO:0008006" key="3">
    <source>
        <dbReference type="Google" id="ProtNLM"/>
    </source>
</evidence>
<evidence type="ECO:0000313" key="1">
    <source>
        <dbReference type="EMBL" id="KAL2734359.1"/>
    </source>
</evidence>
<sequence>MQLLAIIFPRTTAAATAAAATAATRTTAVRNDNAGAPSHVKSQRGANTRYCSTGKSYPSSHTAHATILNRKSFHKGHITNRRLFRIGFIPLNLI</sequence>
<comment type="caution">
    <text evidence="1">The sequence shown here is derived from an EMBL/GenBank/DDBJ whole genome shotgun (WGS) entry which is preliminary data.</text>
</comment>
<reference evidence="1 2" key="1">
    <citation type="journal article" date="2024" name="Ann. Entomol. Soc. Am.">
        <title>Genomic analyses of the southern and eastern yellowjacket wasps (Hymenoptera: Vespidae) reveal evolutionary signatures of social life.</title>
        <authorList>
            <person name="Catto M.A."/>
            <person name="Caine P.B."/>
            <person name="Orr S.E."/>
            <person name="Hunt B.G."/>
            <person name="Goodisman M.A.D."/>
        </authorList>
    </citation>
    <scope>NUCLEOTIDE SEQUENCE [LARGE SCALE GENOMIC DNA]</scope>
    <source>
        <strain evidence="1">233</strain>
        <tissue evidence="1">Head and thorax</tissue>
    </source>
</reference>